<dbReference type="Proteomes" id="UP000245926">
    <property type="component" value="Chromosome"/>
</dbReference>
<protein>
    <submittedName>
        <fullName evidence="1">Uncharacterized protein</fullName>
    </submittedName>
</protein>
<evidence type="ECO:0000313" key="1">
    <source>
        <dbReference type="EMBL" id="AWN39721.1"/>
    </source>
</evidence>
<dbReference type="AlphaFoldDB" id="A0A2U8W260"/>
<keyword evidence="2" id="KW-1185">Reference proteome</keyword>
<dbReference type="KEGG" id="mets:DK389_03180"/>
<proteinExistence type="predicted"/>
<dbReference type="RefSeq" id="WP_109887409.1">
    <property type="nucleotide sequence ID" value="NZ_CP029550.1"/>
</dbReference>
<dbReference type="EMBL" id="CP029550">
    <property type="protein sequence ID" value="AWN39721.1"/>
    <property type="molecule type" value="Genomic_DNA"/>
</dbReference>
<evidence type="ECO:0000313" key="2">
    <source>
        <dbReference type="Proteomes" id="UP000245926"/>
    </source>
</evidence>
<organism evidence="1 2">
    <name type="scientific">Methylobacterium durans</name>
    <dbReference type="NCBI Taxonomy" id="2202825"/>
    <lineage>
        <taxon>Bacteria</taxon>
        <taxon>Pseudomonadati</taxon>
        <taxon>Pseudomonadota</taxon>
        <taxon>Alphaproteobacteria</taxon>
        <taxon>Hyphomicrobiales</taxon>
        <taxon>Methylobacteriaceae</taxon>
        <taxon>Methylobacterium</taxon>
    </lineage>
</organism>
<accession>A0A2U8W260</accession>
<sequence>MHIKDVSDMVASGDLNEIERAFRALVAYPSDEEVSGASSKSLLHALDTVSQALLTDFNSMPPQTCAALRVHVGSTYREGAGDFKAHHAWWHGRLNAVCGGH</sequence>
<name>A0A2U8W260_9HYPH</name>
<dbReference type="OrthoDB" id="7994290at2"/>
<reference evidence="2" key="1">
    <citation type="submission" date="2018-05" db="EMBL/GenBank/DDBJ databases">
        <title>Complete Genome Sequence of Methylobacterium sp. 17SD2-17.</title>
        <authorList>
            <person name="Srinivasan S."/>
        </authorList>
    </citation>
    <scope>NUCLEOTIDE SEQUENCE [LARGE SCALE GENOMIC DNA]</scope>
    <source>
        <strain evidence="2">17SD2-17</strain>
    </source>
</reference>
<gene>
    <name evidence="1" type="ORF">DK389_03180</name>
</gene>